<keyword evidence="2" id="KW-0813">Transport</keyword>
<proteinExistence type="predicted"/>
<evidence type="ECO:0000256" key="2">
    <source>
        <dbReference type="ARBA" id="ARBA00022448"/>
    </source>
</evidence>
<name>A0A1H9SVG5_9LACT</name>
<keyword evidence="4" id="KW-0762">Sugar transport</keyword>
<protein>
    <submittedName>
        <fullName evidence="9">PTS system, mannose-specific IIB component</fullName>
    </submittedName>
</protein>
<feature type="domain" description="PTS EIIB type-4" evidence="8">
    <location>
        <begin position="1"/>
        <end position="155"/>
    </location>
</feature>
<evidence type="ECO:0000256" key="1">
    <source>
        <dbReference type="ARBA" id="ARBA00004496"/>
    </source>
</evidence>
<evidence type="ECO:0000313" key="9">
    <source>
        <dbReference type="EMBL" id="SER88911.1"/>
    </source>
</evidence>
<dbReference type="Proteomes" id="UP000198948">
    <property type="component" value="Unassembled WGS sequence"/>
</dbReference>
<dbReference type="Pfam" id="PF03830">
    <property type="entry name" value="PTSIIB_sorb"/>
    <property type="match status" value="1"/>
</dbReference>
<evidence type="ECO:0000256" key="7">
    <source>
        <dbReference type="ARBA" id="ARBA00022777"/>
    </source>
</evidence>
<sequence>MIQFCRIDDRLIHGQVVTTWVNTYQIEQIIILNDKIAGDKMQQNILKMSAPQGINVRAFGVAKFAEIAANNPITRRTMLLFTTSNDVLKLIESGLKIDALNVGGMRYQEGRERLTKTVAVTPDEKASFKKLLDLGVDIQIQMVPKDEKIKLGEVI</sequence>
<evidence type="ECO:0000256" key="4">
    <source>
        <dbReference type="ARBA" id="ARBA00022597"/>
    </source>
</evidence>
<organism evidence="9 10">
    <name type="scientific">Isobaculum melis</name>
    <dbReference type="NCBI Taxonomy" id="142588"/>
    <lineage>
        <taxon>Bacteria</taxon>
        <taxon>Bacillati</taxon>
        <taxon>Bacillota</taxon>
        <taxon>Bacilli</taxon>
        <taxon>Lactobacillales</taxon>
        <taxon>Carnobacteriaceae</taxon>
        <taxon>Isobaculum</taxon>
    </lineage>
</organism>
<evidence type="ECO:0000313" key="10">
    <source>
        <dbReference type="Proteomes" id="UP000198948"/>
    </source>
</evidence>
<dbReference type="GO" id="GO:0016301">
    <property type="term" value="F:kinase activity"/>
    <property type="evidence" value="ECO:0007669"/>
    <property type="project" value="UniProtKB-KW"/>
</dbReference>
<keyword evidence="7" id="KW-0418">Kinase</keyword>
<evidence type="ECO:0000256" key="3">
    <source>
        <dbReference type="ARBA" id="ARBA00022490"/>
    </source>
</evidence>
<evidence type="ECO:0000256" key="5">
    <source>
        <dbReference type="ARBA" id="ARBA00022679"/>
    </source>
</evidence>
<keyword evidence="3" id="KW-0963">Cytoplasm</keyword>
<keyword evidence="5" id="KW-0808">Transferase</keyword>
<dbReference type="GO" id="GO:0005737">
    <property type="term" value="C:cytoplasm"/>
    <property type="evidence" value="ECO:0007669"/>
    <property type="project" value="UniProtKB-SubCell"/>
</dbReference>
<accession>A0A1H9SVG5</accession>
<dbReference type="InterPro" id="IPR036667">
    <property type="entry name" value="PTS_IIB_sorbose-sp_sf"/>
</dbReference>
<dbReference type="EMBL" id="FOHA01000009">
    <property type="protein sequence ID" value="SER88911.1"/>
    <property type="molecule type" value="Genomic_DNA"/>
</dbReference>
<dbReference type="AlphaFoldDB" id="A0A1H9SVG5"/>
<keyword evidence="10" id="KW-1185">Reference proteome</keyword>
<dbReference type="InterPro" id="IPR004720">
    <property type="entry name" value="PTS_IIB_sorbose-sp"/>
</dbReference>
<dbReference type="GO" id="GO:0009401">
    <property type="term" value="P:phosphoenolpyruvate-dependent sugar phosphotransferase system"/>
    <property type="evidence" value="ECO:0007669"/>
    <property type="project" value="UniProtKB-KW"/>
</dbReference>
<comment type="subcellular location">
    <subcellularLocation>
        <location evidence="1">Cytoplasm</location>
    </subcellularLocation>
</comment>
<keyword evidence="6" id="KW-0598">Phosphotransferase system</keyword>
<dbReference type="STRING" id="142588.SAMN04488559_10973"/>
<dbReference type="PROSITE" id="PS51101">
    <property type="entry name" value="PTS_EIIB_TYPE_4"/>
    <property type="match status" value="1"/>
</dbReference>
<reference evidence="9 10" key="1">
    <citation type="submission" date="2016-10" db="EMBL/GenBank/DDBJ databases">
        <authorList>
            <person name="de Groot N.N."/>
        </authorList>
    </citation>
    <scope>NUCLEOTIDE SEQUENCE [LARGE SCALE GENOMIC DNA]</scope>
    <source>
        <strain evidence="9 10">DSM 13760</strain>
    </source>
</reference>
<dbReference type="Gene3D" id="3.40.35.10">
    <property type="entry name" value="Phosphotransferase system, sorbose subfamily IIB component"/>
    <property type="match status" value="1"/>
</dbReference>
<evidence type="ECO:0000259" key="8">
    <source>
        <dbReference type="PROSITE" id="PS51101"/>
    </source>
</evidence>
<evidence type="ECO:0000256" key="6">
    <source>
        <dbReference type="ARBA" id="ARBA00022683"/>
    </source>
</evidence>
<dbReference type="SUPFAM" id="SSF52728">
    <property type="entry name" value="PTS IIb component"/>
    <property type="match status" value="1"/>
</dbReference>
<dbReference type="RefSeq" id="WP_092652278.1">
    <property type="nucleotide sequence ID" value="NZ_FOHA01000009.1"/>
</dbReference>
<dbReference type="GO" id="GO:0008982">
    <property type="term" value="F:protein-N(PI)-phosphohistidine-sugar phosphotransferase activity"/>
    <property type="evidence" value="ECO:0007669"/>
    <property type="project" value="InterPro"/>
</dbReference>
<dbReference type="OrthoDB" id="9788818at2"/>
<gene>
    <name evidence="9" type="ORF">SAMN04488559_10973</name>
</gene>
<dbReference type="CDD" id="cd00001">
    <property type="entry name" value="PTS_IIB_man"/>
    <property type="match status" value="1"/>
</dbReference>